<dbReference type="PANTHER" id="PTHR22943:SF76">
    <property type="entry name" value="SEVEN TM RECEPTOR"/>
    <property type="match status" value="1"/>
</dbReference>
<dbReference type="GO" id="GO:0005886">
    <property type="term" value="C:plasma membrane"/>
    <property type="evidence" value="ECO:0007669"/>
    <property type="project" value="TreeGrafter"/>
</dbReference>
<evidence type="ECO:0000313" key="3">
    <source>
        <dbReference type="WBParaSite" id="Csp11.Scaffold630.g16798.t1"/>
    </source>
</evidence>
<keyword evidence="2" id="KW-1185">Reference proteome</keyword>
<dbReference type="PANTHER" id="PTHR22943">
    <property type="entry name" value="7-TRANSMEMBRANE DOMAIN RECEPTOR C.ELEGANS"/>
    <property type="match status" value="1"/>
</dbReference>
<reference evidence="3" key="1">
    <citation type="submission" date="2016-11" db="UniProtKB">
        <authorList>
            <consortium name="WormBaseParasite"/>
        </authorList>
    </citation>
    <scope>IDENTIFICATION</scope>
</reference>
<dbReference type="eggNOG" id="ENOG502TJTI">
    <property type="taxonomic scope" value="Eukaryota"/>
</dbReference>
<dbReference type="SUPFAM" id="SSF81321">
    <property type="entry name" value="Family A G protein-coupled receptor-like"/>
    <property type="match status" value="1"/>
</dbReference>
<accession>A0A1I7UK85</accession>
<dbReference type="InterPro" id="IPR019428">
    <property type="entry name" value="7TM_GPCR_serpentine_rcpt_Str"/>
</dbReference>
<sequence length="130" mass="15452">MMFCGLMICLGLLIYSKLSEYRSFRSDRMIRLQKQLWIALIVQTGNPIIFMYFPILLMYILPMFRIGFGPLSNLSMIAFSIYPPLDQLIIVYIIRDFRDYVKEVFCGFIHRIRKQNNQNNHTNSTELEIL</sequence>
<keyword evidence="1" id="KW-1133">Transmembrane helix</keyword>
<dbReference type="Pfam" id="PF10326">
    <property type="entry name" value="7TM_GPCR_Str"/>
    <property type="match status" value="1"/>
</dbReference>
<evidence type="ECO:0000313" key="2">
    <source>
        <dbReference type="Proteomes" id="UP000095282"/>
    </source>
</evidence>
<feature type="transmembrane region" description="Helical" evidence="1">
    <location>
        <begin position="73"/>
        <end position="94"/>
    </location>
</feature>
<protein>
    <submittedName>
        <fullName evidence="3">G_PROTEIN_RECEP_F1_2 domain-containing protein</fullName>
    </submittedName>
</protein>
<proteinExistence type="predicted"/>
<name>A0A1I7UK85_9PELO</name>
<keyword evidence="1" id="KW-0472">Membrane</keyword>
<feature type="transmembrane region" description="Helical" evidence="1">
    <location>
        <begin position="35"/>
        <end position="61"/>
    </location>
</feature>
<keyword evidence="1" id="KW-0812">Transmembrane</keyword>
<organism evidence="2 3">
    <name type="scientific">Caenorhabditis tropicalis</name>
    <dbReference type="NCBI Taxonomy" id="1561998"/>
    <lineage>
        <taxon>Eukaryota</taxon>
        <taxon>Metazoa</taxon>
        <taxon>Ecdysozoa</taxon>
        <taxon>Nematoda</taxon>
        <taxon>Chromadorea</taxon>
        <taxon>Rhabditida</taxon>
        <taxon>Rhabditina</taxon>
        <taxon>Rhabditomorpha</taxon>
        <taxon>Rhabditoidea</taxon>
        <taxon>Rhabditidae</taxon>
        <taxon>Peloderinae</taxon>
        <taxon>Caenorhabditis</taxon>
    </lineage>
</organism>
<dbReference type="WBParaSite" id="Csp11.Scaffold630.g16798.t1">
    <property type="protein sequence ID" value="Csp11.Scaffold630.g16798.t1"/>
    <property type="gene ID" value="Csp11.Scaffold630.g16798"/>
</dbReference>
<dbReference type="GO" id="GO:0042048">
    <property type="term" value="P:olfactory behavior"/>
    <property type="evidence" value="ECO:0007669"/>
    <property type="project" value="TreeGrafter"/>
</dbReference>
<evidence type="ECO:0000256" key="1">
    <source>
        <dbReference type="SAM" id="Phobius"/>
    </source>
</evidence>
<dbReference type="Proteomes" id="UP000095282">
    <property type="component" value="Unplaced"/>
</dbReference>
<dbReference type="GO" id="GO:0038022">
    <property type="term" value="F:G protein-coupled olfactory receptor activity"/>
    <property type="evidence" value="ECO:0007669"/>
    <property type="project" value="TreeGrafter"/>
</dbReference>
<dbReference type="AlphaFoldDB" id="A0A1I7UK85"/>